<evidence type="ECO:0000313" key="4">
    <source>
        <dbReference type="EMBL" id="SDM90200.1"/>
    </source>
</evidence>
<dbReference type="GO" id="GO:0047617">
    <property type="term" value="F:fatty acyl-CoA hydrolase activity"/>
    <property type="evidence" value="ECO:0007669"/>
    <property type="project" value="InterPro"/>
</dbReference>
<evidence type="ECO:0000256" key="1">
    <source>
        <dbReference type="ARBA" id="ARBA00008324"/>
    </source>
</evidence>
<dbReference type="OrthoDB" id="3477511at2"/>
<dbReference type="PANTHER" id="PTHR21660">
    <property type="entry name" value="THIOESTERASE SUPERFAMILY MEMBER-RELATED"/>
    <property type="match status" value="1"/>
</dbReference>
<dbReference type="AlphaFoldDB" id="A0A1G9X0D2"/>
<dbReference type="STRING" id="48727.SAMN05192555_1267"/>
<dbReference type="RefSeq" id="WP_089660713.1">
    <property type="nucleotide sequence ID" value="NZ_FNGH01000026.1"/>
</dbReference>
<keyword evidence="5" id="KW-1185">Reference proteome</keyword>
<feature type="domain" description="Thioesterase" evidence="3">
    <location>
        <begin position="56"/>
        <end position="129"/>
    </location>
</feature>
<dbReference type="NCBIfam" id="TIGR00369">
    <property type="entry name" value="unchar_dom_1"/>
    <property type="match status" value="1"/>
</dbReference>
<dbReference type="InterPro" id="IPR003736">
    <property type="entry name" value="PAAI_dom"/>
</dbReference>
<accession>A0A1G9X0D2</accession>
<dbReference type="EMBL" id="FNGH01000026">
    <property type="protein sequence ID" value="SDM90200.1"/>
    <property type="molecule type" value="Genomic_DNA"/>
</dbReference>
<dbReference type="Proteomes" id="UP000199107">
    <property type="component" value="Unassembled WGS sequence"/>
</dbReference>
<name>A0A1G9X0D2_9GAMM</name>
<dbReference type="SUPFAM" id="SSF54637">
    <property type="entry name" value="Thioesterase/thiol ester dehydrase-isomerase"/>
    <property type="match status" value="1"/>
</dbReference>
<evidence type="ECO:0000256" key="2">
    <source>
        <dbReference type="ARBA" id="ARBA00022801"/>
    </source>
</evidence>
<dbReference type="Pfam" id="PF03061">
    <property type="entry name" value="4HBT"/>
    <property type="match status" value="1"/>
</dbReference>
<protein>
    <submittedName>
        <fullName evidence="4">Uncharacterized domain 1-containing protein</fullName>
    </submittedName>
</protein>
<dbReference type="InterPro" id="IPR006683">
    <property type="entry name" value="Thioestr_dom"/>
</dbReference>
<comment type="similarity">
    <text evidence="1">Belongs to the thioesterase PaaI family.</text>
</comment>
<sequence>MIDEAKVRDVFEEALATQEPAFEKFFLAKFLQLSITYTDEVCHVALPVEPHLYNPQGSLHGGVMALAMDVSMGHLIHHVSGAGGSTIEMKIQYMRPASVGAVRLEGRFIKRGRNVSFLESRAFDEAGKLVGMATSTWKMPADG</sequence>
<dbReference type="Gene3D" id="3.10.129.10">
    <property type="entry name" value="Hotdog Thioesterase"/>
    <property type="match status" value="1"/>
</dbReference>
<evidence type="ECO:0000313" key="5">
    <source>
        <dbReference type="Proteomes" id="UP000199107"/>
    </source>
</evidence>
<keyword evidence="2" id="KW-0378">Hydrolase</keyword>
<dbReference type="InterPro" id="IPR039298">
    <property type="entry name" value="ACOT13"/>
</dbReference>
<gene>
    <name evidence="4" type="ORF">SAMN05192555_1267</name>
</gene>
<organism evidence="4 5">
    <name type="scientific">Franzmannia pantelleriensis</name>
    <dbReference type="NCBI Taxonomy" id="48727"/>
    <lineage>
        <taxon>Bacteria</taxon>
        <taxon>Pseudomonadati</taxon>
        <taxon>Pseudomonadota</taxon>
        <taxon>Gammaproteobacteria</taxon>
        <taxon>Oceanospirillales</taxon>
        <taxon>Halomonadaceae</taxon>
        <taxon>Franzmannia</taxon>
    </lineage>
</organism>
<reference evidence="5" key="1">
    <citation type="submission" date="2016-10" db="EMBL/GenBank/DDBJ databases">
        <authorList>
            <person name="Varghese N."/>
            <person name="Submissions S."/>
        </authorList>
    </citation>
    <scope>NUCLEOTIDE SEQUENCE [LARGE SCALE GENOMIC DNA]</scope>
    <source>
        <strain evidence="5">AAP</strain>
    </source>
</reference>
<dbReference type="InterPro" id="IPR029069">
    <property type="entry name" value="HotDog_dom_sf"/>
</dbReference>
<dbReference type="PANTHER" id="PTHR21660:SF1">
    <property type="entry name" value="ACYL-COENZYME A THIOESTERASE 13"/>
    <property type="match status" value="1"/>
</dbReference>
<evidence type="ECO:0000259" key="3">
    <source>
        <dbReference type="Pfam" id="PF03061"/>
    </source>
</evidence>
<dbReference type="CDD" id="cd03443">
    <property type="entry name" value="PaaI_thioesterase"/>
    <property type="match status" value="1"/>
</dbReference>
<proteinExistence type="inferred from homology"/>